<dbReference type="InterPro" id="IPR029016">
    <property type="entry name" value="GAF-like_dom_sf"/>
</dbReference>
<dbReference type="Gene3D" id="3.60.40.10">
    <property type="entry name" value="PPM-type phosphatase domain"/>
    <property type="match status" value="1"/>
</dbReference>
<dbReference type="PANTHER" id="PTHR43156:SF2">
    <property type="entry name" value="STAGE II SPORULATION PROTEIN E"/>
    <property type="match status" value="1"/>
</dbReference>
<dbReference type="InterPro" id="IPR036457">
    <property type="entry name" value="PPM-type-like_dom_sf"/>
</dbReference>
<evidence type="ECO:0000313" key="5">
    <source>
        <dbReference type="EMBL" id="SFE07528.1"/>
    </source>
</evidence>
<accession>A0A1I1XLM1</accession>
<dbReference type="SUPFAM" id="SSF55781">
    <property type="entry name" value="GAF domain-like"/>
    <property type="match status" value="1"/>
</dbReference>
<dbReference type="STRING" id="380248.SAMN05216251_101416"/>
<evidence type="ECO:0000256" key="1">
    <source>
        <dbReference type="ARBA" id="ARBA00022801"/>
    </source>
</evidence>
<feature type="compositionally biased region" description="Pro residues" evidence="2">
    <location>
        <begin position="41"/>
        <end position="50"/>
    </location>
</feature>
<dbReference type="SMART" id="SM00065">
    <property type="entry name" value="GAF"/>
    <property type="match status" value="1"/>
</dbReference>
<dbReference type="Proteomes" id="UP000199323">
    <property type="component" value="Unassembled WGS sequence"/>
</dbReference>
<dbReference type="Gene3D" id="3.30.450.40">
    <property type="match status" value="1"/>
</dbReference>
<dbReference type="InterPro" id="IPR001932">
    <property type="entry name" value="PPM-type_phosphatase-like_dom"/>
</dbReference>
<dbReference type="PANTHER" id="PTHR43156">
    <property type="entry name" value="STAGE II SPORULATION PROTEIN E-RELATED"/>
    <property type="match status" value="1"/>
</dbReference>
<feature type="region of interest" description="Disordered" evidence="2">
    <location>
        <begin position="1"/>
        <end position="67"/>
    </location>
</feature>
<reference evidence="5 6" key="1">
    <citation type="submission" date="2016-10" db="EMBL/GenBank/DDBJ databases">
        <authorList>
            <person name="de Groot N.N."/>
        </authorList>
    </citation>
    <scope>NUCLEOTIDE SEQUENCE [LARGE SCALE GENOMIC DNA]</scope>
    <source>
        <strain evidence="5 6">CGMCC 4.3510</strain>
    </source>
</reference>
<proteinExistence type="predicted"/>
<dbReference type="InterPro" id="IPR003018">
    <property type="entry name" value="GAF"/>
</dbReference>
<feature type="compositionally biased region" description="Low complexity" evidence="2">
    <location>
        <begin position="115"/>
        <end position="131"/>
    </location>
</feature>
<dbReference type="Pfam" id="PF01590">
    <property type="entry name" value="GAF"/>
    <property type="match status" value="1"/>
</dbReference>
<feature type="domain" description="PPM-type phosphatase" evidence="4">
    <location>
        <begin position="351"/>
        <end position="584"/>
    </location>
</feature>
<dbReference type="GO" id="GO:0016791">
    <property type="term" value="F:phosphatase activity"/>
    <property type="evidence" value="ECO:0007669"/>
    <property type="project" value="TreeGrafter"/>
</dbReference>
<dbReference type="SMART" id="SM00331">
    <property type="entry name" value="PP2C_SIG"/>
    <property type="match status" value="1"/>
</dbReference>
<keyword evidence="1" id="KW-0378">Hydrolase</keyword>
<dbReference type="AlphaFoldDB" id="A0A1I1XLM1"/>
<evidence type="ECO:0000313" key="6">
    <source>
        <dbReference type="Proteomes" id="UP000199323"/>
    </source>
</evidence>
<keyword evidence="6" id="KW-1185">Reference proteome</keyword>
<name>A0A1I1XLM1_9ACTN</name>
<dbReference type="Pfam" id="PF07228">
    <property type="entry name" value="SpoIIE"/>
    <property type="match status" value="1"/>
</dbReference>
<feature type="compositionally biased region" description="Basic and acidic residues" evidence="2">
    <location>
        <begin position="1"/>
        <end position="35"/>
    </location>
</feature>
<dbReference type="SUPFAM" id="SSF81606">
    <property type="entry name" value="PP2C-like"/>
    <property type="match status" value="1"/>
</dbReference>
<dbReference type="InterPro" id="IPR052016">
    <property type="entry name" value="Bact_Sigma-Reg"/>
</dbReference>
<evidence type="ECO:0000256" key="2">
    <source>
        <dbReference type="SAM" id="MobiDB-lite"/>
    </source>
</evidence>
<dbReference type="EMBL" id="FONG01000001">
    <property type="protein sequence ID" value="SFE07528.1"/>
    <property type="molecule type" value="Genomic_DNA"/>
</dbReference>
<feature type="domain" description="GAF" evidence="3">
    <location>
        <begin position="158"/>
        <end position="333"/>
    </location>
</feature>
<gene>
    <name evidence="5" type="ORF">SAMN05216251_101416</name>
</gene>
<protein>
    <submittedName>
        <fullName evidence="5">GAF domain-containing protein</fullName>
    </submittedName>
</protein>
<sequence>MTLRHEAHDAREPHQAHDAHDMREAHQAHEHREDSTGDPLPSLPAFPALPAPQVAPETRSAAVSETVPGAVSAAGPEAVSATGAEPVSAAGAVSPSLLGSVPGAAPDLMSAAGPGTVSAAAPGAAPGTASAVRDEPAARRRRQVAGGPAADMIGSELDLHVTGNRVVHALTPGFCDAASVYLLERWLVDESTGSAADPPQVEARRLALRMGAEAAEGRDGALPIDEVLVFPRRTPYARALATGHAQLLDAVDTHTFDRLAASGDDDGRVQDLLRTASFLVVPIRLQGAAIGFIACTRGPHAPRFGLEDMAAVESLASRAAVALDNARRYEHERRTALAIRNSLLPDTHRTVEGCLVAHGYRPAGRNDIIGGDWFDVLPRSDGRIGLIVGDAMGHGPEAAVAMIQLRTAARTLAALDTGPRDMLQRLDALAADTPDASFATCVYAEWDPVRHLCTLVGAGHPPPLIRGPGDAARQVPLGAGLPLGLSAWNGEAVVIEVHRPTLLLLYSDGLVESRRSDIDAGIARLARALDSGLAGGGKRGAASGPEGSEVDLDQGELQSLCDDLLGNPPADATTDDRTVLLAALRPA</sequence>
<feature type="region of interest" description="Disordered" evidence="2">
    <location>
        <begin position="115"/>
        <end position="148"/>
    </location>
</feature>
<organism evidence="5 6">
    <name type="scientific">Actinacidiphila alni</name>
    <dbReference type="NCBI Taxonomy" id="380248"/>
    <lineage>
        <taxon>Bacteria</taxon>
        <taxon>Bacillati</taxon>
        <taxon>Actinomycetota</taxon>
        <taxon>Actinomycetes</taxon>
        <taxon>Kitasatosporales</taxon>
        <taxon>Streptomycetaceae</taxon>
        <taxon>Actinacidiphila</taxon>
    </lineage>
</organism>
<evidence type="ECO:0000259" key="4">
    <source>
        <dbReference type="SMART" id="SM00331"/>
    </source>
</evidence>
<evidence type="ECO:0000259" key="3">
    <source>
        <dbReference type="SMART" id="SM00065"/>
    </source>
</evidence>